<accession>A0A517QJV5</accession>
<dbReference type="InterPro" id="IPR036388">
    <property type="entry name" value="WH-like_DNA-bd_sf"/>
</dbReference>
<dbReference type="AlphaFoldDB" id="A0A517QJV5"/>
<gene>
    <name evidence="5" type="primary">slyA_1</name>
    <name evidence="5" type="ORF">Mal48_11200</name>
</gene>
<feature type="domain" description="HTH marR-type" evidence="4">
    <location>
        <begin position="7"/>
        <end position="139"/>
    </location>
</feature>
<dbReference type="InterPro" id="IPR036390">
    <property type="entry name" value="WH_DNA-bd_sf"/>
</dbReference>
<evidence type="ECO:0000313" key="6">
    <source>
        <dbReference type="Proteomes" id="UP000315724"/>
    </source>
</evidence>
<evidence type="ECO:0000256" key="1">
    <source>
        <dbReference type="ARBA" id="ARBA00023015"/>
    </source>
</evidence>
<dbReference type="KEGG" id="tpol:Mal48_11200"/>
<dbReference type="Proteomes" id="UP000315724">
    <property type="component" value="Chromosome"/>
</dbReference>
<dbReference type="PANTHER" id="PTHR42756">
    <property type="entry name" value="TRANSCRIPTIONAL REGULATOR, MARR"/>
    <property type="match status" value="1"/>
</dbReference>
<sequence length="175" mass="19549">MLKYDWENSIGYWVCTTSHALRKALDSHLAREGITMRQWEVLAWLSASGNGCQSTIADQLGIEANTLAGVLTRMEKAGLLTRRNCPDDRRKNTIHPTAKAEKLWKRVASIQYAMREQAVQGLSVEDLALFKSMCERIYNNVTDLNAKNPGFDPCKAADPFGDKILKSGSEDKTVT</sequence>
<dbReference type="SUPFAM" id="SSF46785">
    <property type="entry name" value="Winged helix' DNA-binding domain"/>
    <property type="match status" value="1"/>
</dbReference>
<keyword evidence="1" id="KW-0805">Transcription regulation</keyword>
<protein>
    <submittedName>
        <fullName evidence="5">Transcriptional regulator SlyA</fullName>
    </submittedName>
</protein>
<dbReference type="SMART" id="SM00347">
    <property type="entry name" value="HTH_MARR"/>
    <property type="match status" value="1"/>
</dbReference>
<evidence type="ECO:0000256" key="3">
    <source>
        <dbReference type="ARBA" id="ARBA00023163"/>
    </source>
</evidence>
<dbReference type="PROSITE" id="PS50995">
    <property type="entry name" value="HTH_MARR_2"/>
    <property type="match status" value="1"/>
</dbReference>
<evidence type="ECO:0000259" key="4">
    <source>
        <dbReference type="PROSITE" id="PS50995"/>
    </source>
</evidence>
<dbReference type="PRINTS" id="PR00598">
    <property type="entry name" value="HTHMARR"/>
</dbReference>
<keyword evidence="2" id="KW-0238">DNA-binding</keyword>
<keyword evidence="3" id="KW-0804">Transcription</keyword>
<evidence type="ECO:0000256" key="2">
    <source>
        <dbReference type="ARBA" id="ARBA00023125"/>
    </source>
</evidence>
<dbReference type="OrthoDB" id="32523at2"/>
<dbReference type="InterPro" id="IPR000835">
    <property type="entry name" value="HTH_MarR-typ"/>
</dbReference>
<name>A0A517QJV5_9PLAN</name>
<dbReference type="PANTHER" id="PTHR42756:SF1">
    <property type="entry name" value="TRANSCRIPTIONAL REPRESSOR OF EMRAB OPERON"/>
    <property type="match status" value="1"/>
</dbReference>
<reference evidence="5 6" key="1">
    <citation type="submission" date="2019-02" db="EMBL/GenBank/DDBJ databases">
        <title>Deep-cultivation of Planctomycetes and their phenomic and genomic characterization uncovers novel biology.</title>
        <authorList>
            <person name="Wiegand S."/>
            <person name="Jogler M."/>
            <person name="Boedeker C."/>
            <person name="Pinto D."/>
            <person name="Vollmers J."/>
            <person name="Rivas-Marin E."/>
            <person name="Kohn T."/>
            <person name="Peeters S.H."/>
            <person name="Heuer A."/>
            <person name="Rast P."/>
            <person name="Oberbeckmann S."/>
            <person name="Bunk B."/>
            <person name="Jeske O."/>
            <person name="Meyerdierks A."/>
            <person name="Storesund J.E."/>
            <person name="Kallscheuer N."/>
            <person name="Luecker S."/>
            <person name="Lage O.M."/>
            <person name="Pohl T."/>
            <person name="Merkel B.J."/>
            <person name="Hornburger P."/>
            <person name="Mueller R.-W."/>
            <person name="Bruemmer F."/>
            <person name="Labrenz M."/>
            <person name="Spormann A.M."/>
            <person name="Op den Camp H."/>
            <person name="Overmann J."/>
            <person name="Amann R."/>
            <person name="Jetten M.S.M."/>
            <person name="Mascher T."/>
            <person name="Medema M.H."/>
            <person name="Devos D.P."/>
            <person name="Kaster A.-K."/>
            <person name="Ovreas L."/>
            <person name="Rohde M."/>
            <person name="Galperin M.Y."/>
            <person name="Jogler C."/>
        </authorList>
    </citation>
    <scope>NUCLEOTIDE SEQUENCE [LARGE SCALE GENOMIC DNA]</scope>
    <source>
        <strain evidence="5 6">Mal48</strain>
    </source>
</reference>
<evidence type="ECO:0000313" key="5">
    <source>
        <dbReference type="EMBL" id="QDT31884.1"/>
    </source>
</evidence>
<proteinExistence type="predicted"/>
<dbReference type="EMBL" id="CP036267">
    <property type="protein sequence ID" value="QDT31884.1"/>
    <property type="molecule type" value="Genomic_DNA"/>
</dbReference>
<organism evidence="5 6">
    <name type="scientific">Thalassoglobus polymorphus</name>
    <dbReference type="NCBI Taxonomy" id="2527994"/>
    <lineage>
        <taxon>Bacteria</taxon>
        <taxon>Pseudomonadati</taxon>
        <taxon>Planctomycetota</taxon>
        <taxon>Planctomycetia</taxon>
        <taxon>Planctomycetales</taxon>
        <taxon>Planctomycetaceae</taxon>
        <taxon>Thalassoglobus</taxon>
    </lineage>
</organism>
<keyword evidence="6" id="KW-1185">Reference proteome</keyword>
<dbReference type="PROSITE" id="PS01117">
    <property type="entry name" value="HTH_MARR_1"/>
    <property type="match status" value="1"/>
</dbReference>
<dbReference type="GO" id="GO:0003677">
    <property type="term" value="F:DNA binding"/>
    <property type="evidence" value="ECO:0007669"/>
    <property type="project" value="UniProtKB-KW"/>
</dbReference>
<dbReference type="GO" id="GO:0003700">
    <property type="term" value="F:DNA-binding transcription factor activity"/>
    <property type="evidence" value="ECO:0007669"/>
    <property type="project" value="InterPro"/>
</dbReference>
<dbReference type="Pfam" id="PF01047">
    <property type="entry name" value="MarR"/>
    <property type="match status" value="1"/>
</dbReference>
<dbReference type="Gene3D" id="1.10.10.10">
    <property type="entry name" value="Winged helix-like DNA-binding domain superfamily/Winged helix DNA-binding domain"/>
    <property type="match status" value="1"/>
</dbReference>
<dbReference type="InterPro" id="IPR023187">
    <property type="entry name" value="Tscrpt_reg_MarR-type_CS"/>
</dbReference>